<gene>
    <name evidence="1" type="ORF">R4Z09_01635</name>
</gene>
<dbReference type="Proteomes" id="UP001357223">
    <property type="component" value="Chromosome"/>
</dbReference>
<accession>A0ABZ2CIE3</accession>
<dbReference type="RefSeq" id="WP_338450682.1">
    <property type="nucleotide sequence ID" value="NZ_CP137640.1"/>
</dbReference>
<reference evidence="1 2" key="1">
    <citation type="submission" date="2023-10" db="EMBL/GenBank/DDBJ databases">
        <title>Niallia locisalis sp.nov. isolated from a salt pond sample.</title>
        <authorList>
            <person name="Li X.-J."/>
            <person name="Dong L."/>
        </authorList>
    </citation>
    <scope>NUCLEOTIDE SEQUENCE [LARGE SCALE GENOMIC DNA]</scope>
    <source>
        <strain evidence="1 2">DSM 29761</strain>
    </source>
</reference>
<dbReference type="EMBL" id="CP137640">
    <property type="protein sequence ID" value="WVX81772.1"/>
    <property type="molecule type" value="Genomic_DNA"/>
</dbReference>
<evidence type="ECO:0000313" key="1">
    <source>
        <dbReference type="EMBL" id="WVX81772.1"/>
    </source>
</evidence>
<sequence length="95" mass="11116">MFIVTEEAKAEIQGRMAEFGKAYARLQMRHSCYMKLKLTVEDEILPNDIEEVVDGLHFIIDKGHEHYFFNKKIVYGPDKFGFKEFDLAPLEEDEA</sequence>
<name>A0ABZ2CIE3_9BACI</name>
<organism evidence="1 2">
    <name type="scientific">Niallia oryzisoli</name>
    <dbReference type="NCBI Taxonomy" id="1737571"/>
    <lineage>
        <taxon>Bacteria</taxon>
        <taxon>Bacillati</taxon>
        <taxon>Bacillota</taxon>
        <taxon>Bacilli</taxon>
        <taxon>Bacillales</taxon>
        <taxon>Bacillaceae</taxon>
        <taxon>Niallia</taxon>
    </lineage>
</organism>
<evidence type="ECO:0000313" key="2">
    <source>
        <dbReference type="Proteomes" id="UP001357223"/>
    </source>
</evidence>
<protein>
    <submittedName>
        <fullName evidence="1">Iron-sulfur cluster biosynthesis</fullName>
    </submittedName>
</protein>
<keyword evidence="2" id="KW-1185">Reference proteome</keyword>
<proteinExistence type="predicted"/>